<dbReference type="InterPro" id="IPR016181">
    <property type="entry name" value="Acyl_CoA_acyltransferase"/>
</dbReference>
<dbReference type="AlphaFoldDB" id="A0A5Q3Q1A2"/>
<reference evidence="3" key="1">
    <citation type="submission" date="2019-11" db="EMBL/GenBank/DDBJ databases">
        <title>The complete genome sequence of Saccharopolyspora sp. E2A.</title>
        <authorList>
            <person name="Zhang G."/>
        </authorList>
    </citation>
    <scope>NUCLEOTIDE SEQUENCE [LARGE SCALE GENOMIC DNA]</scope>
    <source>
        <strain evidence="3">E2A</strain>
    </source>
</reference>
<keyword evidence="3" id="KW-1185">Reference proteome</keyword>
<dbReference type="Gene3D" id="3.40.630.30">
    <property type="match status" value="1"/>
</dbReference>
<keyword evidence="2" id="KW-0808">Transferase</keyword>
<dbReference type="RefSeq" id="WP_154074920.1">
    <property type="nucleotide sequence ID" value="NZ_CP045929.1"/>
</dbReference>
<dbReference type="KEGG" id="sace:GIY23_00900"/>
<dbReference type="GO" id="GO:0016747">
    <property type="term" value="F:acyltransferase activity, transferring groups other than amino-acyl groups"/>
    <property type="evidence" value="ECO:0007669"/>
    <property type="project" value="InterPro"/>
</dbReference>
<evidence type="ECO:0000313" key="2">
    <source>
        <dbReference type="EMBL" id="QGK68311.1"/>
    </source>
</evidence>
<dbReference type="EMBL" id="CP045929">
    <property type="protein sequence ID" value="QGK68311.1"/>
    <property type="molecule type" value="Genomic_DNA"/>
</dbReference>
<gene>
    <name evidence="2" type="ORF">GIY23_00900</name>
</gene>
<accession>A0A5Q3Q1A2</accession>
<dbReference type="SUPFAM" id="SSF55729">
    <property type="entry name" value="Acyl-CoA N-acyltransferases (Nat)"/>
    <property type="match status" value="1"/>
</dbReference>
<proteinExistence type="predicted"/>
<dbReference type="PROSITE" id="PS51186">
    <property type="entry name" value="GNAT"/>
    <property type="match status" value="1"/>
</dbReference>
<dbReference type="Pfam" id="PF00583">
    <property type="entry name" value="Acetyltransf_1"/>
    <property type="match status" value="1"/>
</dbReference>
<organism evidence="2 3">
    <name type="scientific">Allosaccharopolyspora coralli</name>
    <dbReference type="NCBI Taxonomy" id="2665642"/>
    <lineage>
        <taxon>Bacteria</taxon>
        <taxon>Bacillati</taxon>
        <taxon>Actinomycetota</taxon>
        <taxon>Actinomycetes</taxon>
        <taxon>Pseudonocardiales</taxon>
        <taxon>Pseudonocardiaceae</taxon>
        <taxon>Allosaccharopolyspora</taxon>
    </lineage>
</organism>
<evidence type="ECO:0000259" key="1">
    <source>
        <dbReference type="PROSITE" id="PS51186"/>
    </source>
</evidence>
<name>A0A5Q3Q1A2_9PSEU</name>
<evidence type="ECO:0000313" key="3">
    <source>
        <dbReference type="Proteomes" id="UP000371041"/>
    </source>
</evidence>
<protein>
    <submittedName>
        <fullName evidence="2">GNAT family N-acetyltransferase</fullName>
    </submittedName>
</protein>
<dbReference type="InterPro" id="IPR000182">
    <property type="entry name" value="GNAT_dom"/>
</dbReference>
<sequence>MSAHDLTLRRGGPADVRTVLGLLDAANRWLAARGRTDQWGTEPHSTNPRRMAQVTSYATSGELYLADHDGGSTVAALALGEAPDHIPHCPAPHVYINLLVADPGGPGKGAGAVLLDLGRTRAREQGVNLLRVDCYRGPDRALIGYYEKQGFTPAEEFTVRSWPGQVLQQKL</sequence>
<dbReference type="Proteomes" id="UP000371041">
    <property type="component" value="Chromosome"/>
</dbReference>
<feature type="domain" description="N-acetyltransferase" evidence="1">
    <location>
        <begin position="6"/>
        <end position="171"/>
    </location>
</feature>